<dbReference type="eggNOG" id="ENOG502SNAB">
    <property type="taxonomic scope" value="Eukaryota"/>
</dbReference>
<name>E5R112_ARTGP</name>
<evidence type="ECO:0000313" key="3">
    <source>
        <dbReference type="Proteomes" id="UP000002669"/>
    </source>
</evidence>
<proteinExistence type="predicted"/>
<dbReference type="Proteomes" id="UP000002669">
    <property type="component" value="Unassembled WGS sequence"/>
</dbReference>
<dbReference type="VEuPathDB" id="FungiDB:MGYG_00655"/>
<feature type="domain" description="Methyltransferase type 12" evidence="1">
    <location>
        <begin position="72"/>
        <end position="165"/>
    </location>
</feature>
<dbReference type="EMBL" id="DS989822">
    <property type="protein sequence ID" value="EFQ97616.1"/>
    <property type="molecule type" value="Genomic_DNA"/>
</dbReference>
<evidence type="ECO:0000313" key="2">
    <source>
        <dbReference type="EMBL" id="EFQ97616.1"/>
    </source>
</evidence>
<dbReference type="CDD" id="cd02440">
    <property type="entry name" value="AdoMet_MTases"/>
    <property type="match status" value="1"/>
</dbReference>
<dbReference type="Pfam" id="PF08242">
    <property type="entry name" value="Methyltransf_12"/>
    <property type="match status" value="1"/>
</dbReference>
<keyword evidence="3" id="KW-1185">Reference proteome</keyword>
<evidence type="ECO:0000259" key="1">
    <source>
        <dbReference type="Pfam" id="PF08242"/>
    </source>
</evidence>
<dbReference type="SUPFAM" id="SSF53335">
    <property type="entry name" value="S-adenosyl-L-methionine-dependent methyltransferases"/>
    <property type="match status" value="1"/>
</dbReference>
<dbReference type="RefSeq" id="XP_003176568.1">
    <property type="nucleotide sequence ID" value="XM_003176520.1"/>
</dbReference>
<organism evidence="3">
    <name type="scientific">Arthroderma gypseum (strain ATCC MYA-4604 / CBS 118893)</name>
    <name type="common">Microsporum gypseum</name>
    <dbReference type="NCBI Taxonomy" id="535722"/>
    <lineage>
        <taxon>Eukaryota</taxon>
        <taxon>Fungi</taxon>
        <taxon>Dikarya</taxon>
        <taxon>Ascomycota</taxon>
        <taxon>Pezizomycotina</taxon>
        <taxon>Eurotiomycetes</taxon>
        <taxon>Eurotiomycetidae</taxon>
        <taxon>Onygenales</taxon>
        <taxon>Arthrodermataceae</taxon>
        <taxon>Nannizzia</taxon>
    </lineage>
</organism>
<dbReference type="InterPro" id="IPR013217">
    <property type="entry name" value="Methyltransf_12"/>
</dbReference>
<dbReference type="PANTHER" id="PTHR43591">
    <property type="entry name" value="METHYLTRANSFERASE"/>
    <property type="match status" value="1"/>
</dbReference>
<gene>
    <name evidence="2" type="ORF">MGYG_00655</name>
</gene>
<protein>
    <recommendedName>
        <fullName evidence="1">Methyltransferase type 12 domain-containing protein</fullName>
    </recommendedName>
</protein>
<dbReference type="Gene3D" id="3.40.50.150">
    <property type="entry name" value="Vaccinia Virus protein VP39"/>
    <property type="match status" value="1"/>
</dbReference>
<sequence>MADNQPSTPSAAEGFQLLNSQNYPANYGYREANRLNLQHFLWRESFQFNIHPSILPRIISSPPSEAPLNIADIVCGTGLWLMDVARELPKAQLDGLDINLALAPRELPSNIAFREWDLFQNPVPPDLVGKYDLIHVRSLAMRLAGKDLKSVIGRLYQLLKPGGYLQWDESDYKNMGVAKTEPAVTAPSLTELAKLWHSDGRHDWTIALPQLLGEEGFQTLVNEHFDDKPELVTAFHSLHLLTLDEFALAIIRMGKHEAAAQIFKMVSDGIEEHRQGATLSIPRLVVVATK</sequence>
<dbReference type="InterPro" id="IPR029063">
    <property type="entry name" value="SAM-dependent_MTases_sf"/>
</dbReference>
<dbReference type="GeneID" id="10031887"/>
<dbReference type="OrthoDB" id="417697at2759"/>
<reference evidence="3" key="1">
    <citation type="journal article" date="2012" name="MBio">
        <title>Comparative genome analysis of Trichophyton rubrum and related dermatophytes reveals candidate genes involved in infection.</title>
        <authorList>
            <person name="Martinez D.A."/>
            <person name="Oliver B.G."/>
            <person name="Graeser Y."/>
            <person name="Goldberg J.M."/>
            <person name="Li W."/>
            <person name="Martinez-Rossi N.M."/>
            <person name="Monod M."/>
            <person name="Shelest E."/>
            <person name="Barton R.C."/>
            <person name="Birch E."/>
            <person name="Brakhage A.A."/>
            <person name="Chen Z."/>
            <person name="Gurr S.J."/>
            <person name="Heiman D."/>
            <person name="Heitman J."/>
            <person name="Kosti I."/>
            <person name="Rossi A."/>
            <person name="Saif S."/>
            <person name="Samalova M."/>
            <person name="Saunders C.W."/>
            <person name="Shea T."/>
            <person name="Summerbell R.C."/>
            <person name="Xu J."/>
            <person name="Young S."/>
            <person name="Zeng Q."/>
            <person name="Birren B.W."/>
            <person name="Cuomo C.A."/>
            <person name="White T.C."/>
        </authorList>
    </citation>
    <scope>NUCLEOTIDE SEQUENCE [LARGE SCALE GENOMIC DNA]</scope>
    <source>
        <strain evidence="3">ATCC MYA-4604 / CBS 118893</strain>
    </source>
</reference>
<dbReference type="PANTHER" id="PTHR43591:SF96">
    <property type="entry name" value="PUTATIVE-RELATED"/>
    <property type="match status" value="1"/>
</dbReference>
<dbReference type="OMA" id="NLQHFLW"/>
<dbReference type="HOGENOM" id="CLU_010595_9_1_1"/>
<dbReference type="STRING" id="535722.E5R112"/>
<dbReference type="AlphaFoldDB" id="E5R112"/>
<accession>E5R112</accession>
<dbReference type="InParanoid" id="E5R112"/>